<dbReference type="EMBL" id="BLWD01000002">
    <property type="protein sequence ID" value="GFN09419.1"/>
    <property type="molecule type" value="Genomic_DNA"/>
</dbReference>
<dbReference type="Proteomes" id="UP000498740">
    <property type="component" value="Unassembled WGS sequence"/>
</dbReference>
<evidence type="ECO:0000313" key="1">
    <source>
        <dbReference type="EMBL" id="GFN09419.1"/>
    </source>
</evidence>
<organism evidence="1 2">
    <name type="scientific">Streptomyces microflavus</name>
    <name type="common">Streptomyces lipmanii</name>
    <dbReference type="NCBI Taxonomy" id="1919"/>
    <lineage>
        <taxon>Bacteria</taxon>
        <taxon>Bacillati</taxon>
        <taxon>Actinomycetota</taxon>
        <taxon>Actinomycetes</taxon>
        <taxon>Kitasatosporales</taxon>
        <taxon>Streptomycetaceae</taxon>
        <taxon>Streptomyces</taxon>
    </lineage>
</organism>
<dbReference type="AlphaFoldDB" id="A0A7J0D4I4"/>
<sequence length="136" mass="14758">MTGQTAEIASRCECGSMAVRQVNQFILDDELWWDSEFSCGFCGIHSCEHAGPGPAPDDVREALLTAHGPVRLRLAGPDSRLVPAAKVLREVAATSLSRALELAGELSQDGLVGTLSEMEFLKVRLRLRGVHTDIDR</sequence>
<protein>
    <submittedName>
        <fullName evidence="1">Uncharacterized protein</fullName>
    </submittedName>
</protein>
<comment type="caution">
    <text evidence="1">The sequence shown here is derived from an EMBL/GenBank/DDBJ whole genome shotgun (WGS) entry which is preliminary data.</text>
</comment>
<evidence type="ECO:0000313" key="2">
    <source>
        <dbReference type="Proteomes" id="UP000498740"/>
    </source>
</evidence>
<gene>
    <name evidence="1" type="ORF">Smic_79750</name>
</gene>
<reference evidence="1 2" key="1">
    <citation type="submission" date="2020-05" db="EMBL/GenBank/DDBJ databases">
        <title>Whole genome shotgun sequence of Streptomyces microflavus NBRC 13062.</title>
        <authorList>
            <person name="Komaki H."/>
            <person name="Tamura T."/>
        </authorList>
    </citation>
    <scope>NUCLEOTIDE SEQUENCE [LARGE SCALE GENOMIC DNA]</scope>
    <source>
        <strain evidence="1 2">NBRC 13062</strain>
    </source>
</reference>
<name>A0A7J0D4I4_STRMI</name>
<proteinExistence type="predicted"/>
<accession>A0A7J0D4I4</accession>